<dbReference type="EMBL" id="JACTNZ010000005">
    <property type="protein sequence ID" value="KAG5548707.1"/>
    <property type="molecule type" value="Genomic_DNA"/>
</dbReference>
<proteinExistence type="predicted"/>
<comment type="caution">
    <text evidence="1">The sequence shown here is derived from an EMBL/GenBank/DDBJ whole genome shotgun (WGS) entry which is preliminary data.</text>
</comment>
<evidence type="ECO:0000313" key="1">
    <source>
        <dbReference type="EMBL" id="KAG5548707.1"/>
    </source>
</evidence>
<keyword evidence="2" id="KW-1185">Reference proteome</keyword>
<dbReference type="Proteomes" id="UP000823749">
    <property type="component" value="Chromosome 5"/>
</dbReference>
<dbReference type="AlphaFoldDB" id="A0AAV6K8A5"/>
<reference evidence="1" key="1">
    <citation type="submission" date="2020-08" db="EMBL/GenBank/DDBJ databases">
        <title>Plant Genome Project.</title>
        <authorList>
            <person name="Zhang R.-G."/>
        </authorList>
    </citation>
    <scope>NUCLEOTIDE SEQUENCE</scope>
    <source>
        <strain evidence="1">WSP0</strain>
        <tissue evidence="1">Leaf</tissue>
    </source>
</reference>
<name>A0AAV6K8A5_9ERIC</name>
<protein>
    <submittedName>
        <fullName evidence="1">Uncharacterized protein</fullName>
    </submittedName>
</protein>
<sequence>MASRLGYLVSHPHGDDPELIARGFFSPNGITDLSCSTALSVHGGGQLLVENGGVMSDLDLLDPWCSPMVQLPPMSWRGISSYCYDLPQFGLNSLAIPMTAVEGQVGF</sequence>
<evidence type="ECO:0000313" key="2">
    <source>
        <dbReference type="Proteomes" id="UP000823749"/>
    </source>
</evidence>
<gene>
    <name evidence="1" type="ORF">RHGRI_014157</name>
</gene>
<accession>A0AAV6K8A5</accession>
<organism evidence="1 2">
    <name type="scientific">Rhododendron griersonianum</name>
    <dbReference type="NCBI Taxonomy" id="479676"/>
    <lineage>
        <taxon>Eukaryota</taxon>
        <taxon>Viridiplantae</taxon>
        <taxon>Streptophyta</taxon>
        <taxon>Embryophyta</taxon>
        <taxon>Tracheophyta</taxon>
        <taxon>Spermatophyta</taxon>
        <taxon>Magnoliopsida</taxon>
        <taxon>eudicotyledons</taxon>
        <taxon>Gunneridae</taxon>
        <taxon>Pentapetalae</taxon>
        <taxon>asterids</taxon>
        <taxon>Ericales</taxon>
        <taxon>Ericaceae</taxon>
        <taxon>Ericoideae</taxon>
        <taxon>Rhodoreae</taxon>
        <taxon>Rhododendron</taxon>
    </lineage>
</organism>